<accession>A0ABT8X6T2</accession>
<gene>
    <name evidence="2" type="ORF">Q4Q39_19250</name>
</gene>
<proteinExistence type="predicted"/>
<evidence type="ECO:0000313" key="2">
    <source>
        <dbReference type="EMBL" id="MDO5989547.1"/>
    </source>
</evidence>
<name>A0ABT8X6T2_9FLAO</name>
<feature type="domain" description="DUF7793" evidence="1">
    <location>
        <begin position="13"/>
        <end position="124"/>
    </location>
</feature>
<reference evidence="2" key="1">
    <citation type="submission" date="2023-07" db="EMBL/GenBank/DDBJ databases">
        <title>Two novel species in the genus Flavivirga.</title>
        <authorList>
            <person name="Kwon K."/>
        </authorList>
    </citation>
    <scope>NUCLEOTIDE SEQUENCE</scope>
    <source>
        <strain evidence="2">KACC 14157</strain>
    </source>
</reference>
<dbReference type="EMBL" id="JAUOEM010000009">
    <property type="protein sequence ID" value="MDO5989547.1"/>
    <property type="molecule type" value="Genomic_DNA"/>
</dbReference>
<comment type="caution">
    <text evidence="2">The sequence shown here is derived from an EMBL/GenBank/DDBJ whole genome shotgun (WGS) entry which is preliminary data.</text>
</comment>
<dbReference type="Gene3D" id="3.40.970.30">
    <property type="entry name" value="yp_829618.1 like domains"/>
    <property type="match status" value="1"/>
</dbReference>
<protein>
    <recommendedName>
        <fullName evidence="1">DUF7793 domain-containing protein</fullName>
    </recommendedName>
</protein>
<dbReference type="RefSeq" id="WP_303284211.1">
    <property type="nucleotide sequence ID" value="NZ_BAABCZ010000001.1"/>
</dbReference>
<dbReference type="Proteomes" id="UP001176891">
    <property type="component" value="Unassembled WGS sequence"/>
</dbReference>
<evidence type="ECO:0000313" key="3">
    <source>
        <dbReference type="Proteomes" id="UP001176891"/>
    </source>
</evidence>
<organism evidence="2 3">
    <name type="scientific">Flavivirga amylovorans</name>
    <dbReference type="NCBI Taxonomy" id="870486"/>
    <lineage>
        <taxon>Bacteria</taxon>
        <taxon>Pseudomonadati</taxon>
        <taxon>Bacteroidota</taxon>
        <taxon>Flavobacteriia</taxon>
        <taxon>Flavobacteriales</taxon>
        <taxon>Flavobacteriaceae</taxon>
        <taxon>Flavivirga</taxon>
    </lineage>
</organism>
<keyword evidence="3" id="KW-1185">Reference proteome</keyword>
<dbReference type="Pfam" id="PF25056">
    <property type="entry name" value="DUF7793"/>
    <property type="match status" value="1"/>
</dbReference>
<sequence length="153" mass="17608">MANRVIENEYAKFWIEKGILYTVYKNSVSLNESAAIKIVENRLTLQQGKSFLILSDVRGLKNTNKNTRNYFAMESSVPITAVALLVNSPLDNTLPEFFIKANNPVFKIETFTEKENALEFLNNYTTTPINYEPYRTLDPNCSIKFEKDKSLEH</sequence>
<evidence type="ECO:0000259" key="1">
    <source>
        <dbReference type="Pfam" id="PF25056"/>
    </source>
</evidence>
<dbReference type="InterPro" id="IPR056695">
    <property type="entry name" value="DUF7793"/>
</dbReference>